<reference evidence="2 3" key="1">
    <citation type="journal article" date="2024" name="BMC Genomics">
        <title>De novo assembly and annotation of Popillia japonica's genome with initial clues to its potential as an invasive pest.</title>
        <authorList>
            <person name="Cucini C."/>
            <person name="Boschi S."/>
            <person name="Funari R."/>
            <person name="Cardaioli E."/>
            <person name="Iannotti N."/>
            <person name="Marturano G."/>
            <person name="Paoli F."/>
            <person name="Bruttini M."/>
            <person name="Carapelli A."/>
            <person name="Frati F."/>
            <person name="Nardi F."/>
        </authorList>
    </citation>
    <scope>NUCLEOTIDE SEQUENCE [LARGE SCALE GENOMIC DNA]</scope>
    <source>
        <strain evidence="2">DMR45628</strain>
    </source>
</reference>
<feature type="chain" id="PRO_5043373882" description="Secreted protein" evidence="1">
    <location>
        <begin position="27"/>
        <end position="121"/>
    </location>
</feature>
<comment type="caution">
    <text evidence="2">The sequence shown here is derived from an EMBL/GenBank/DDBJ whole genome shotgun (WGS) entry which is preliminary data.</text>
</comment>
<keyword evidence="3" id="KW-1185">Reference proteome</keyword>
<dbReference type="EMBL" id="JASPKY010000308">
    <property type="protein sequence ID" value="KAK9709505.1"/>
    <property type="molecule type" value="Genomic_DNA"/>
</dbReference>
<gene>
    <name evidence="2" type="ORF">QE152_g26577</name>
</gene>
<evidence type="ECO:0000256" key="1">
    <source>
        <dbReference type="SAM" id="SignalP"/>
    </source>
</evidence>
<dbReference type="Proteomes" id="UP001458880">
    <property type="component" value="Unassembled WGS sequence"/>
</dbReference>
<organism evidence="2 3">
    <name type="scientific">Popillia japonica</name>
    <name type="common">Japanese beetle</name>
    <dbReference type="NCBI Taxonomy" id="7064"/>
    <lineage>
        <taxon>Eukaryota</taxon>
        <taxon>Metazoa</taxon>
        <taxon>Ecdysozoa</taxon>
        <taxon>Arthropoda</taxon>
        <taxon>Hexapoda</taxon>
        <taxon>Insecta</taxon>
        <taxon>Pterygota</taxon>
        <taxon>Neoptera</taxon>
        <taxon>Endopterygota</taxon>
        <taxon>Coleoptera</taxon>
        <taxon>Polyphaga</taxon>
        <taxon>Scarabaeiformia</taxon>
        <taxon>Scarabaeidae</taxon>
        <taxon>Rutelinae</taxon>
        <taxon>Popillia</taxon>
    </lineage>
</organism>
<sequence>MHAYSTKQRKVGRWAITLLVFRFLQSLNLYRHKASVTENALRIYYRMPLDGSSGDLNWQNRKYRHSTSHQLHRIRLCLVNKRFYSCIHRRASVFFACATPCSRSFRFTNREQYRIAGTLDL</sequence>
<name>A0AAW1JWE4_POPJA</name>
<protein>
    <recommendedName>
        <fullName evidence="4">Secreted protein</fullName>
    </recommendedName>
</protein>
<proteinExistence type="predicted"/>
<dbReference type="AlphaFoldDB" id="A0AAW1JWE4"/>
<keyword evidence="1" id="KW-0732">Signal</keyword>
<evidence type="ECO:0000313" key="3">
    <source>
        <dbReference type="Proteomes" id="UP001458880"/>
    </source>
</evidence>
<evidence type="ECO:0008006" key="4">
    <source>
        <dbReference type="Google" id="ProtNLM"/>
    </source>
</evidence>
<evidence type="ECO:0000313" key="2">
    <source>
        <dbReference type="EMBL" id="KAK9709505.1"/>
    </source>
</evidence>
<accession>A0AAW1JWE4</accession>
<feature type="signal peptide" evidence="1">
    <location>
        <begin position="1"/>
        <end position="26"/>
    </location>
</feature>